<dbReference type="Gene3D" id="3.90.1720.10">
    <property type="entry name" value="endopeptidase domain like (from Nostoc punctiforme)"/>
    <property type="match status" value="1"/>
</dbReference>
<sequence>GYAKYVCELRLGQIGQCQINRSVPPMEEIEVDPESLEPGDHIYRYGLANTYTHHGIYVGNDTLIHLTKTEPGIRELAMGSSASGKTKEACSKCGYKEDLRRGVVKTCVDCFSSGHKNLYLFEYGISDEEYRIRRAATCHRTQSSPPSEVIKRAIQFLKLEKDFGVYNLFNNNCEQFAVLCKLGTTGLSKQVIAFLQKLGSDAFFLFSILMGISEIRTRIMIICMFIGTTLGASGVIELLLEVMVLESHYDHWSMLTKNFLTSKEYWQVVESGVALLGMQKVEPETRKLKH</sequence>
<keyword evidence="3" id="KW-1185">Reference proteome</keyword>
<evidence type="ECO:0000313" key="2">
    <source>
        <dbReference type="EMBL" id="KAK6932816.1"/>
    </source>
</evidence>
<name>A0AAN8VNG8_9MAGN</name>
<evidence type="ECO:0000259" key="1">
    <source>
        <dbReference type="PROSITE" id="PS51934"/>
    </source>
</evidence>
<dbReference type="PANTHER" id="PTHR46137">
    <property type="entry name" value="OS05G0310600 PROTEIN"/>
    <property type="match status" value="1"/>
</dbReference>
<dbReference type="InterPro" id="IPR007053">
    <property type="entry name" value="LRAT_dom"/>
</dbReference>
<dbReference type="PANTHER" id="PTHR46137:SF1">
    <property type="entry name" value="LRAT DOMAIN-CONTAINING PROTEIN"/>
    <property type="match status" value="1"/>
</dbReference>
<protein>
    <submittedName>
        <fullName evidence="2">LRAT domain</fullName>
    </submittedName>
</protein>
<gene>
    <name evidence="2" type="ORF">RJ641_002440</name>
</gene>
<dbReference type="EMBL" id="JBAMMX010000010">
    <property type="protein sequence ID" value="KAK6932816.1"/>
    <property type="molecule type" value="Genomic_DNA"/>
</dbReference>
<feature type="non-terminal residue" evidence="2">
    <location>
        <position position="1"/>
    </location>
</feature>
<dbReference type="InterPro" id="IPR038765">
    <property type="entry name" value="Papain-like_cys_pep_sf"/>
</dbReference>
<proteinExistence type="predicted"/>
<organism evidence="2 3">
    <name type="scientific">Dillenia turbinata</name>
    <dbReference type="NCBI Taxonomy" id="194707"/>
    <lineage>
        <taxon>Eukaryota</taxon>
        <taxon>Viridiplantae</taxon>
        <taxon>Streptophyta</taxon>
        <taxon>Embryophyta</taxon>
        <taxon>Tracheophyta</taxon>
        <taxon>Spermatophyta</taxon>
        <taxon>Magnoliopsida</taxon>
        <taxon>eudicotyledons</taxon>
        <taxon>Gunneridae</taxon>
        <taxon>Pentapetalae</taxon>
        <taxon>Dilleniales</taxon>
        <taxon>Dilleniaceae</taxon>
        <taxon>Dillenia</taxon>
    </lineage>
</organism>
<dbReference type="Pfam" id="PF04970">
    <property type="entry name" value="LRAT"/>
    <property type="match status" value="1"/>
</dbReference>
<dbReference type="AlphaFoldDB" id="A0AAN8VNG8"/>
<reference evidence="2 3" key="1">
    <citation type="submission" date="2023-12" db="EMBL/GenBank/DDBJ databases">
        <title>A high-quality genome assembly for Dillenia turbinata (Dilleniales).</title>
        <authorList>
            <person name="Chanderbali A."/>
        </authorList>
    </citation>
    <scope>NUCLEOTIDE SEQUENCE [LARGE SCALE GENOMIC DNA]</scope>
    <source>
        <strain evidence="2">LSX21</strain>
        <tissue evidence="2">Leaf</tissue>
    </source>
</reference>
<dbReference type="Proteomes" id="UP001370490">
    <property type="component" value="Unassembled WGS sequence"/>
</dbReference>
<dbReference type="SUPFAM" id="SSF54001">
    <property type="entry name" value="Cysteine proteinases"/>
    <property type="match status" value="1"/>
</dbReference>
<feature type="domain" description="LRAT" evidence="1">
    <location>
        <begin position="43"/>
        <end position="190"/>
    </location>
</feature>
<accession>A0AAN8VNG8</accession>
<comment type="caution">
    <text evidence="2">The sequence shown here is derived from an EMBL/GenBank/DDBJ whole genome shotgun (WGS) entry which is preliminary data.</text>
</comment>
<evidence type="ECO:0000313" key="3">
    <source>
        <dbReference type="Proteomes" id="UP001370490"/>
    </source>
</evidence>
<dbReference type="PROSITE" id="PS51934">
    <property type="entry name" value="LRAT"/>
    <property type="match status" value="1"/>
</dbReference>